<keyword evidence="1" id="KW-0472">Membrane</keyword>
<organism evidence="2 3">
    <name type="scientific">Streptosporangium carneum</name>
    <dbReference type="NCBI Taxonomy" id="47481"/>
    <lineage>
        <taxon>Bacteria</taxon>
        <taxon>Bacillati</taxon>
        <taxon>Actinomycetota</taxon>
        <taxon>Actinomycetes</taxon>
        <taxon>Streptosporangiales</taxon>
        <taxon>Streptosporangiaceae</taxon>
        <taxon>Streptosporangium</taxon>
    </lineage>
</organism>
<reference evidence="2" key="2">
    <citation type="submission" date="2023-01" db="EMBL/GenBank/DDBJ databases">
        <authorList>
            <person name="Sun Q."/>
            <person name="Evtushenko L."/>
        </authorList>
    </citation>
    <scope>NUCLEOTIDE SEQUENCE</scope>
    <source>
        <strain evidence="2">VKM Ac-2007</strain>
    </source>
</reference>
<keyword evidence="1" id="KW-1133">Transmembrane helix</keyword>
<dbReference type="EMBL" id="BSEV01000008">
    <property type="protein sequence ID" value="GLK10718.1"/>
    <property type="molecule type" value="Genomic_DNA"/>
</dbReference>
<dbReference type="Proteomes" id="UP001143474">
    <property type="component" value="Unassembled WGS sequence"/>
</dbReference>
<dbReference type="RefSeq" id="WP_271219126.1">
    <property type="nucleotide sequence ID" value="NZ_BAAAVD010000015.1"/>
</dbReference>
<sequence>MQDVSPTVSAVGEEPPGRRPFWRGRKGGCLAVALLPVIGLFLLVKVPMWVDDGKLEDMISRLESHPLPPRTSWPDYGGADGSIALRGNGNHCDYRARFTLETDLSVRELTDYYDRADIAGIEGGRPSITVWARQPSERAAYDHRAVIVELYDSTGPGLDMRCT</sequence>
<accession>A0A9W6I3W3</accession>
<keyword evidence="3" id="KW-1185">Reference proteome</keyword>
<feature type="transmembrane region" description="Helical" evidence="1">
    <location>
        <begin position="28"/>
        <end position="50"/>
    </location>
</feature>
<protein>
    <submittedName>
        <fullName evidence="2">Uncharacterized protein</fullName>
    </submittedName>
</protein>
<name>A0A9W6I3W3_9ACTN</name>
<comment type="caution">
    <text evidence="2">The sequence shown here is derived from an EMBL/GenBank/DDBJ whole genome shotgun (WGS) entry which is preliminary data.</text>
</comment>
<gene>
    <name evidence="2" type="ORF">GCM10017600_41240</name>
</gene>
<evidence type="ECO:0000313" key="2">
    <source>
        <dbReference type="EMBL" id="GLK10718.1"/>
    </source>
</evidence>
<proteinExistence type="predicted"/>
<reference evidence="2" key="1">
    <citation type="journal article" date="2014" name="Int. J. Syst. Evol. Microbiol.">
        <title>Complete genome sequence of Corynebacterium casei LMG S-19264T (=DSM 44701T), isolated from a smear-ripened cheese.</title>
        <authorList>
            <consortium name="US DOE Joint Genome Institute (JGI-PGF)"/>
            <person name="Walter F."/>
            <person name="Albersmeier A."/>
            <person name="Kalinowski J."/>
            <person name="Ruckert C."/>
        </authorList>
    </citation>
    <scope>NUCLEOTIDE SEQUENCE</scope>
    <source>
        <strain evidence="2">VKM Ac-2007</strain>
    </source>
</reference>
<keyword evidence="1" id="KW-0812">Transmembrane</keyword>
<evidence type="ECO:0000313" key="3">
    <source>
        <dbReference type="Proteomes" id="UP001143474"/>
    </source>
</evidence>
<evidence type="ECO:0000256" key="1">
    <source>
        <dbReference type="SAM" id="Phobius"/>
    </source>
</evidence>
<dbReference type="AlphaFoldDB" id="A0A9W6I3W3"/>